<proteinExistence type="predicted"/>
<keyword evidence="1" id="KW-1133">Transmembrane helix</keyword>
<dbReference type="Gene3D" id="2.120.10.80">
    <property type="entry name" value="Kelch-type beta propeller"/>
    <property type="match status" value="1"/>
</dbReference>
<keyword evidence="1" id="KW-0472">Membrane</keyword>
<keyword evidence="2" id="KW-0732">Signal</keyword>
<keyword evidence="1" id="KW-0812">Transmembrane</keyword>
<keyword evidence="4" id="KW-1185">Reference proteome</keyword>
<evidence type="ECO:0008006" key="5">
    <source>
        <dbReference type="Google" id="ProtNLM"/>
    </source>
</evidence>
<gene>
    <name evidence="3" type="ORF">DDZ15_07170</name>
</gene>
<comment type="caution">
    <text evidence="3">The sequence shown here is derived from an EMBL/GenBank/DDBJ whole genome shotgun (WGS) entry which is preliminary data.</text>
</comment>
<evidence type="ECO:0000313" key="3">
    <source>
        <dbReference type="EMBL" id="PWN07043.1"/>
    </source>
</evidence>
<feature type="signal peptide" evidence="2">
    <location>
        <begin position="1"/>
        <end position="33"/>
    </location>
</feature>
<dbReference type="InterPro" id="IPR015915">
    <property type="entry name" value="Kelch-typ_b-propeller"/>
</dbReference>
<reference evidence="3 4" key="1">
    <citation type="submission" date="2018-05" db="EMBL/GenBank/DDBJ databases">
        <title>Rhodohalobacter halophilus gen. nov., sp. nov., a moderately halophilic member of the family Balneolaceae.</title>
        <authorList>
            <person name="Liu Z.-W."/>
        </authorList>
    </citation>
    <scope>NUCLEOTIDE SEQUENCE [LARGE SCALE GENOMIC DNA]</scope>
    <source>
        <strain evidence="3 4">8A47</strain>
    </source>
</reference>
<dbReference type="SUPFAM" id="SSF50965">
    <property type="entry name" value="Galactose oxidase, central domain"/>
    <property type="match status" value="1"/>
</dbReference>
<feature type="chain" id="PRO_5016366103" description="DUF4185 domain-containing protein" evidence="2">
    <location>
        <begin position="34"/>
        <end position="507"/>
    </location>
</feature>
<evidence type="ECO:0000313" key="4">
    <source>
        <dbReference type="Proteomes" id="UP000245533"/>
    </source>
</evidence>
<sequence>MNRFVNPLPEVRYRFGFLLLCVSLLANSVSLSAQDGSESLQAFIEPVLQPGGSIHTGIDSENGIIYLINEQGLWSYSIPENNWDYLSGLSQLPKPLRDLESGFDSASDTFYFWDTGVGSVYELDLDDGSFNRIDNSHPHRNQYTHYPFFKDGTVHAFGGYGYWSWKSYITYFNTYLKEWSIQEVAPNSTIPSARVVNTGIYIPQQQELFTFGGWAPENELRADDPSTEMETLRDIWKFSFEEKEWHKEGVIDSDLEHYPNPFYRSIFTQNKITGSFYSSKSNIWYIPAIEEDLNEGMFFLPVHTLTSDTHPAIQLESDLLRNILPTNFLMDQNESMIYIVGLNRVAEPSDIPIRIVKIPEDSLLSEIEKAHSDSYIRSLLIYGITVPAFLVLLFFLFRSKKNGKKQAPEEAYPDLHNLDRYSWLKTKEKMVLEQLMNERSGLDSEELEERVWPETDSYDYRRKLRNETIRAINSKFKKHFKKSDNIIIRIKDEQDKRRYLYKINEGF</sequence>
<evidence type="ECO:0000256" key="2">
    <source>
        <dbReference type="SAM" id="SignalP"/>
    </source>
</evidence>
<dbReference type="EMBL" id="QGGB01000005">
    <property type="protein sequence ID" value="PWN07043.1"/>
    <property type="molecule type" value="Genomic_DNA"/>
</dbReference>
<dbReference type="Proteomes" id="UP000245533">
    <property type="component" value="Unassembled WGS sequence"/>
</dbReference>
<dbReference type="InterPro" id="IPR011043">
    <property type="entry name" value="Gal_Oxase/kelch_b-propeller"/>
</dbReference>
<protein>
    <recommendedName>
        <fullName evidence="5">DUF4185 domain-containing protein</fullName>
    </recommendedName>
</protein>
<feature type="transmembrane region" description="Helical" evidence="1">
    <location>
        <begin position="379"/>
        <end position="397"/>
    </location>
</feature>
<organism evidence="3 4">
    <name type="scientific">Rhodohalobacter mucosus</name>
    <dbReference type="NCBI Taxonomy" id="2079485"/>
    <lineage>
        <taxon>Bacteria</taxon>
        <taxon>Pseudomonadati</taxon>
        <taxon>Balneolota</taxon>
        <taxon>Balneolia</taxon>
        <taxon>Balneolales</taxon>
        <taxon>Balneolaceae</taxon>
        <taxon>Rhodohalobacter</taxon>
    </lineage>
</organism>
<accession>A0A316TR02</accession>
<name>A0A316TR02_9BACT</name>
<dbReference type="AlphaFoldDB" id="A0A316TR02"/>
<evidence type="ECO:0000256" key="1">
    <source>
        <dbReference type="SAM" id="Phobius"/>
    </source>
</evidence>